<organism evidence="8 9">
    <name type="scientific">Candidatus Egerieimonas intestinavium</name>
    <dbReference type="NCBI Taxonomy" id="2840777"/>
    <lineage>
        <taxon>Bacteria</taxon>
        <taxon>Bacillati</taxon>
        <taxon>Bacillota</taxon>
        <taxon>Clostridia</taxon>
        <taxon>Lachnospirales</taxon>
        <taxon>Lachnospiraceae</taxon>
        <taxon>Lachnospiraceae incertae sedis</taxon>
        <taxon>Candidatus Egerieimonas</taxon>
    </lineage>
</organism>
<dbReference type="InterPro" id="IPR012349">
    <property type="entry name" value="Split_barrel_FMN-bd"/>
</dbReference>
<dbReference type="EMBL" id="DVHU01000031">
    <property type="protein sequence ID" value="HIR92500.1"/>
    <property type="molecule type" value="Genomic_DNA"/>
</dbReference>
<name>A0A9D1JFA1_9FIRM</name>
<dbReference type="Gene3D" id="2.30.110.10">
    <property type="entry name" value="Electron Transport, Fmn-binding Protein, Chain A"/>
    <property type="match status" value="1"/>
</dbReference>
<evidence type="ECO:0000259" key="7">
    <source>
        <dbReference type="PROSITE" id="PS51379"/>
    </source>
</evidence>
<feature type="domain" description="4Fe-4S ferredoxin-type" evidence="7">
    <location>
        <begin position="147"/>
        <end position="175"/>
    </location>
</feature>
<evidence type="ECO:0000256" key="4">
    <source>
        <dbReference type="ARBA" id="ARBA00022723"/>
    </source>
</evidence>
<dbReference type="PANTHER" id="PTHR24960">
    <property type="entry name" value="PHOTOSYSTEM I IRON-SULFUR CENTER-RELATED"/>
    <property type="match status" value="1"/>
</dbReference>
<accession>A0A9D1JFA1</accession>
<dbReference type="GO" id="GO:0046872">
    <property type="term" value="F:metal ion binding"/>
    <property type="evidence" value="ECO:0007669"/>
    <property type="project" value="UniProtKB-KW"/>
</dbReference>
<keyword evidence="5" id="KW-0408">Iron</keyword>
<dbReference type="GO" id="GO:0051539">
    <property type="term" value="F:4 iron, 4 sulfur cluster binding"/>
    <property type="evidence" value="ECO:0007669"/>
    <property type="project" value="UniProtKB-KW"/>
</dbReference>
<dbReference type="Gene3D" id="3.30.70.20">
    <property type="match status" value="1"/>
</dbReference>
<dbReference type="SUPFAM" id="SSF54862">
    <property type="entry name" value="4Fe-4S ferredoxins"/>
    <property type="match status" value="1"/>
</dbReference>
<comment type="caution">
    <text evidence="8">The sequence shown here is derived from an EMBL/GenBank/DDBJ whole genome shotgun (WGS) entry which is preliminary data.</text>
</comment>
<keyword evidence="4" id="KW-0479">Metal-binding</keyword>
<dbReference type="Pfam" id="PF12838">
    <property type="entry name" value="Fer4_7"/>
    <property type="match status" value="1"/>
</dbReference>
<evidence type="ECO:0000256" key="6">
    <source>
        <dbReference type="ARBA" id="ARBA00023014"/>
    </source>
</evidence>
<evidence type="ECO:0000313" key="9">
    <source>
        <dbReference type="Proteomes" id="UP000886841"/>
    </source>
</evidence>
<dbReference type="InterPro" id="IPR050157">
    <property type="entry name" value="PSI_iron-sulfur_center"/>
</dbReference>
<proteinExistence type="predicted"/>
<evidence type="ECO:0000256" key="1">
    <source>
        <dbReference type="ARBA" id="ARBA00003532"/>
    </source>
</evidence>
<keyword evidence="6" id="KW-0411">Iron-sulfur</keyword>
<dbReference type="InterPro" id="IPR017900">
    <property type="entry name" value="4Fe4S_Fe_S_CS"/>
</dbReference>
<gene>
    <name evidence="8" type="ORF">IAB98_03635</name>
</gene>
<dbReference type="PROSITE" id="PS51379">
    <property type="entry name" value="4FE4S_FER_2"/>
    <property type="match status" value="2"/>
</dbReference>
<dbReference type="SUPFAM" id="SSF50475">
    <property type="entry name" value="FMN-binding split barrel"/>
    <property type="match status" value="1"/>
</dbReference>
<evidence type="ECO:0000256" key="5">
    <source>
        <dbReference type="ARBA" id="ARBA00023004"/>
    </source>
</evidence>
<evidence type="ECO:0000256" key="3">
    <source>
        <dbReference type="ARBA" id="ARBA00022485"/>
    </source>
</evidence>
<dbReference type="AlphaFoldDB" id="A0A9D1JFA1"/>
<protein>
    <recommendedName>
        <fullName evidence="2">Ferredoxin</fullName>
    </recommendedName>
</protein>
<sequence>MNAQECLNILRRIKDVAFATVDERGLPAIRIIDVMLTEEEKLYFCTSRGKDFYRQLMASGNVAITGMNREYQMVRLSGKAKRLPEQKKWIDRIFRENPSMNQVYPGESRYVLEPFCVDKGQVEFFDLGKSPIVRASFPLGEQTAEEKGFLITQDCIGCGICRESCPQGCIEEGEPFVIRQEHCLHCGLCFERCPAGAIERRGGKK</sequence>
<dbReference type="Proteomes" id="UP000886841">
    <property type="component" value="Unassembled WGS sequence"/>
</dbReference>
<keyword evidence="3" id="KW-0004">4Fe-4S</keyword>
<reference evidence="8" key="2">
    <citation type="journal article" date="2021" name="PeerJ">
        <title>Extensive microbial diversity within the chicken gut microbiome revealed by metagenomics and culture.</title>
        <authorList>
            <person name="Gilroy R."/>
            <person name="Ravi A."/>
            <person name="Getino M."/>
            <person name="Pursley I."/>
            <person name="Horton D.L."/>
            <person name="Alikhan N.F."/>
            <person name="Baker D."/>
            <person name="Gharbi K."/>
            <person name="Hall N."/>
            <person name="Watson M."/>
            <person name="Adriaenssens E.M."/>
            <person name="Foster-Nyarko E."/>
            <person name="Jarju S."/>
            <person name="Secka A."/>
            <person name="Antonio M."/>
            <person name="Oren A."/>
            <person name="Chaudhuri R.R."/>
            <person name="La Ragione R."/>
            <person name="Hildebrand F."/>
            <person name="Pallen M.J."/>
        </authorList>
    </citation>
    <scope>NUCLEOTIDE SEQUENCE</scope>
    <source>
        <strain evidence="8">ChiSxjej1B13-7041</strain>
    </source>
</reference>
<evidence type="ECO:0000256" key="2">
    <source>
        <dbReference type="ARBA" id="ARBA00013529"/>
    </source>
</evidence>
<comment type="function">
    <text evidence="1">Ferredoxins are iron-sulfur proteins that transfer electrons in a wide variety of metabolic reactions.</text>
</comment>
<dbReference type="PANTHER" id="PTHR24960:SF85">
    <property type="entry name" value="POLYFERREDOXIN PROTEIN VHUB"/>
    <property type="match status" value="1"/>
</dbReference>
<dbReference type="Pfam" id="PF01243">
    <property type="entry name" value="PNPOx_N"/>
    <property type="match status" value="1"/>
</dbReference>
<evidence type="ECO:0000313" key="8">
    <source>
        <dbReference type="EMBL" id="HIR92500.1"/>
    </source>
</evidence>
<dbReference type="InterPro" id="IPR017896">
    <property type="entry name" value="4Fe4S_Fe-S-bd"/>
</dbReference>
<feature type="domain" description="4Fe-4S ferredoxin-type" evidence="7">
    <location>
        <begin position="176"/>
        <end position="203"/>
    </location>
</feature>
<reference evidence="8" key="1">
    <citation type="submission" date="2020-10" db="EMBL/GenBank/DDBJ databases">
        <authorList>
            <person name="Gilroy R."/>
        </authorList>
    </citation>
    <scope>NUCLEOTIDE SEQUENCE</scope>
    <source>
        <strain evidence="8">ChiSxjej1B13-7041</strain>
    </source>
</reference>
<dbReference type="PROSITE" id="PS00198">
    <property type="entry name" value="4FE4S_FER_1"/>
    <property type="match status" value="2"/>
</dbReference>
<dbReference type="InterPro" id="IPR011576">
    <property type="entry name" value="Pyridox_Oxase_N"/>
</dbReference>